<dbReference type="Gene3D" id="3.40.190.10">
    <property type="entry name" value="Periplasmic binding protein-like II"/>
    <property type="match status" value="2"/>
</dbReference>
<dbReference type="RefSeq" id="WP_154532300.1">
    <property type="nucleotide sequence ID" value="NZ_VULX01000030.1"/>
</dbReference>
<evidence type="ECO:0000256" key="2">
    <source>
        <dbReference type="SAM" id="MobiDB-lite"/>
    </source>
</evidence>
<reference evidence="3 4" key="1">
    <citation type="submission" date="2019-08" db="EMBL/GenBank/DDBJ databases">
        <title>In-depth cultivation of the pig gut microbiome towards novel bacterial diversity and tailored functional studies.</title>
        <authorList>
            <person name="Wylensek D."/>
            <person name="Hitch T.C.A."/>
            <person name="Clavel T."/>
        </authorList>
    </citation>
    <scope>NUCLEOTIDE SEQUENCE [LARGE SCALE GENOMIC DNA]</scope>
    <source>
        <strain evidence="3 4">WCA-383-APC-5B</strain>
    </source>
</reference>
<organism evidence="3 4">
    <name type="scientific">Inconstantimicrobium porci</name>
    <dbReference type="NCBI Taxonomy" id="2652291"/>
    <lineage>
        <taxon>Bacteria</taxon>
        <taxon>Bacillati</taxon>
        <taxon>Bacillota</taxon>
        <taxon>Clostridia</taxon>
        <taxon>Eubacteriales</taxon>
        <taxon>Clostridiaceae</taxon>
        <taxon>Inconstantimicrobium</taxon>
    </lineage>
</organism>
<accession>A0A7X2T288</accession>
<evidence type="ECO:0000256" key="1">
    <source>
        <dbReference type="ARBA" id="ARBA00022729"/>
    </source>
</evidence>
<dbReference type="EMBL" id="VULX01000030">
    <property type="protein sequence ID" value="MSR92402.1"/>
    <property type="molecule type" value="Genomic_DNA"/>
</dbReference>
<protein>
    <recommendedName>
        <fullName evidence="5">ABC transporter substrate-binding protein</fullName>
    </recommendedName>
</protein>
<dbReference type="PANTHER" id="PTHR30006">
    <property type="entry name" value="THIAMINE-BINDING PERIPLASMIC PROTEIN-RELATED"/>
    <property type="match status" value="1"/>
</dbReference>
<dbReference type="Proteomes" id="UP000460287">
    <property type="component" value="Unassembled WGS sequence"/>
</dbReference>
<keyword evidence="1" id="KW-0732">Signal</keyword>
<keyword evidence="4" id="KW-1185">Reference proteome</keyword>
<dbReference type="AlphaFoldDB" id="A0A7X2T288"/>
<dbReference type="Pfam" id="PF13343">
    <property type="entry name" value="SBP_bac_6"/>
    <property type="match status" value="1"/>
</dbReference>
<gene>
    <name evidence="3" type="ORF">FYJ33_13630</name>
</gene>
<evidence type="ECO:0008006" key="5">
    <source>
        <dbReference type="Google" id="ProtNLM"/>
    </source>
</evidence>
<evidence type="ECO:0000313" key="3">
    <source>
        <dbReference type="EMBL" id="MSR92402.1"/>
    </source>
</evidence>
<feature type="compositionally biased region" description="Low complexity" evidence="2">
    <location>
        <begin position="415"/>
        <end position="427"/>
    </location>
</feature>
<feature type="region of interest" description="Disordered" evidence="2">
    <location>
        <begin position="374"/>
        <end position="443"/>
    </location>
</feature>
<dbReference type="SUPFAM" id="SSF53850">
    <property type="entry name" value="Periplasmic binding protein-like II"/>
    <property type="match status" value="1"/>
</dbReference>
<sequence length="443" mass="48726">MFKKVIGLIGGFLALMFVVTLCQLKAETQITAKELENKVIVYTTYDKEMTDIVKSEFEKSTSINVEIKKFANDTEMVNEIKDKKDTVPDVILGVSTNTCEELKKDNLLEANKPSWYSDVNDNQKDKEGYWYSLFASPIVMFYNTAVIKGEMVPQNLMALSDKKYANLVVMPKVESNDFKYFLNTIIAPYVKDNKVDDGFKALAALKFNIKEYKEPGNQVIDAVAKKEGAVGFADLVKVNEAIKKGSTLAVVYGTEKYPVITEGIAIMKNGSNSNAAKLFEEFAAGPKMQYKIANKFKFNPTNKKALELCGGEVSELKDRTYKIDMNEYNSNINSWIDKWNAIVKEEAPVDKKHNNANVAGTAVNNNAAVQTNGNNAAQNSEKKPAENAAPEQHNAPAANTTAAPKDDNQQKTVPAKSAGNNASKKNNGGAGALTPTPADHKNK</sequence>
<proteinExistence type="predicted"/>
<evidence type="ECO:0000313" key="4">
    <source>
        <dbReference type="Proteomes" id="UP000460287"/>
    </source>
</evidence>
<feature type="compositionally biased region" description="Low complexity" evidence="2">
    <location>
        <begin position="394"/>
        <end position="403"/>
    </location>
</feature>
<name>A0A7X2T288_9CLOT</name>
<comment type="caution">
    <text evidence="3">The sequence shown here is derived from an EMBL/GenBank/DDBJ whole genome shotgun (WGS) entry which is preliminary data.</text>
</comment>